<evidence type="ECO:0000313" key="2">
    <source>
        <dbReference type="EMBL" id="GAA4755213.1"/>
    </source>
</evidence>
<proteinExistence type="predicted"/>
<reference evidence="3" key="1">
    <citation type="journal article" date="2019" name="Int. J. Syst. Evol. Microbiol.">
        <title>The Global Catalogue of Microorganisms (GCM) 10K type strain sequencing project: providing services to taxonomists for standard genome sequencing and annotation.</title>
        <authorList>
            <consortium name="The Broad Institute Genomics Platform"/>
            <consortium name="The Broad Institute Genome Sequencing Center for Infectious Disease"/>
            <person name="Wu L."/>
            <person name="Ma J."/>
        </authorList>
    </citation>
    <scope>NUCLEOTIDE SEQUENCE [LARGE SCALE GENOMIC DNA]</scope>
    <source>
        <strain evidence="3">JCM 18532</strain>
    </source>
</reference>
<dbReference type="EMBL" id="BAABKN010000031">
    <property type="protein sequence ID" value="GAA4755213.1"/>
    <property type="molecule type" value="Genomic_DNA"/>
</dbReference>
<organism evidence="2 3">
    <name type="scientific">Nocardioides endophyticus</name>
    <dbReference type="NCBI Taxonomy" id="1353775"/>
    <lineage>
        <taxon>Bacteria</taxon>
        <taxon>Bacillati</taxon>
        <taxon>Actinomycetota</taxon>
        <taxon>Actinomycetes</taxon>
        <taxon>Propionibacteriales</taxon>
        <taxon>Nocardioidaceae</taxon>
        <taxon>Nocardioides</taxon>
    </lineage>
</organism>
<name>A0ABP8ZFA9_9ACTN</name>
<gene>
    <name evidence="2" type="ORF">GCM10023350_45830</name>
</gene>
<dbReference type="Proteomes" id="UP001499882">
    <property type="component" value="Unassembled WGS sequence"/>
</dbReference>
<feature type="compositionally biased region" description="Low complexity" evidence="1">
    <location>
        <begin position="136"/>
        <end position="172"/>
    </location>
</feature>
<accession>A0ABP8ZFA9</accession>
<comment type="caution">
    <text evidence="2">The sequence shown here is derived from an EMBL/GenBank/DDBJ whole genome shotgun (WGS) entry which is preliminary data.</text>
</comment>
<feature type="region of interest" description="Disordered" evidence="1">
    <location>
        <begin position="1"/>
        <end position="22"/>
    </location>
</feature>
<evidence type="ECO:0000256" key="1">
    <source>
        <dbReference type="SAM" id="MobiDB-lite"/>
    </source>
</evidence>
<feature type="region of interest" description="Disordered" evidence="1">
    <location>
        <begin position="89"/>
        <end position="207"/>
    </location>
</feature>
<protein>
    <submittedName>
        <fullName evidence="2">Uncharacterized protein</fullName>
    </submittedName>
</protein>
<keyword evidence="3" id="KW-1185">Reference proteome</keyword>
<evidence type="ECO:0000313" key="3">
    <source>
        <dbReference type="Proteomes" id="UP001499882"/>
    </source>
</evidence>
<feature type="compositionally biased region" description="Basic residues" evidence="1">
    <location>
        <begin position="123"/>
        <end position="135"/>
    </location>
</feature>
<sequence length="264" mass="26643">MESVADAPLPGAEPEGATVPDEAVGAVEGSDAEGADEAVADWRGVRVVARRATVGWLVACWAAACCALRAASPALSLARSVWVSIGPTATTSSRRRTRATSPRRPPTMPPGVQVASFGTSRAARGRLRSGRRRMATGRAGASQAGVAAGDDVAAGVRRTGPAAGSASGAGESASEDATGVHQRGGAELPARPCGPGPINARRTSTGREVAAAKRVTDEARLPIRLGSGMPSGGPGSRIRRTTSRPSRRSAGAVWSAGVVVMRPA</sequence>
<feature type="region of interest" description="Disordered" evidence="1">
    <location>
        <begin position="223"/>
        <end position="250"/>
    </location>
</feature>
<feature type="compositionally biased region" description="Basic residues" evidence="1">
    <location>
        <begin position="237"/>
        <end position="247"/>
    </location>
</feature>